<keyword evidence="3 6" id="KW-0963">Cytoplasm</keyword>
<dbReference type="InterPro" id="IPR003697">
    <property type="entry name" value="Maf-like"/>
</dbReference>
<dbReference type="HAMAP" id="MF_00528">
    <property type="entry name" value="Maf"/>
    <property type="match status" value="1"/>
</dbReference>
<evidence type="ECO:0000256" key="2">
    <source>
        <dbReference type="ARBA" id="ARBA00004496"/>
    </source>
</evidence>
<dbReference type="GO" id="GO:0047429">
    <property type="term" value="F:nucleoside triphosphate diphosphatase activity"/>
    <property type="evidence" value="ECO:0007669"/>
    <property type="project" value="UniProtKB-EC"/>
</dbReference>
<comment type="similarity">
    <text evidence="6">Belongs to the Maf family. YhdE subfamily.</text>
</comment>
<comment type="function">
    <text evidence="6">Nucleoside triphosphate pyrophosphatase that hydrolyzes dTTP and UTP. May have a dual role in cell division arrest and in preventing the incorporation of modified nucleotides into cellular nucleic acids.</text>
</comment>
<evidence type="ECO:0000256" key="4">
    <source>
        <dbReference type="ARBA" id="ARBA00022801"/>
    </source>
</evidence>
<comment type="catalytic activity">
    <reaction evidence="6">
        <text>UTP + H2O = UMP + diphosphate + H(+)</text>
        <dbReference type="Rhea" id="RHEA:29395"/>
        <dbReference type="ChEBI" id="CHEBI:15377"/>
        <dbReference type="ChEBI" id="CHEBI:15378"/>
        <dbReference type="ChEBI" id="CHEBI:33019"/>
        <dbReference type="ChEBI" id="CHEBI:46398"/>
        <dbReference type="ChEBI" id="CHEBI:57865"/>
        <dbReference type="EC" id="3.6.1.9"/>
    </reaction>
</comment>
<dbReference type="RefSeq" id="WP_185178885.1">
    <property type="nucleotide sequence ID" value="NZ_CBCSEP010000005.1"/>
</dbReference>
<comment type="caution">
    <text evidence="6">Lacks conserved residue(s) required for the propagation of feature annotation.</text>
</comment>
<comment type="catalytic activity">
    <reaction evidence="6">
        <text>dTTP + H2O = dTMP + diphosphate + H(+)</text>
        <dbReference type="Rhea" id="RHEA:28534"/>
        <dbReference type="ChEBI" id="CHEBI:15377"/>
        <dbReference type="ChEBI" id="CHEBI:15378"/>
        <dbReference type="ChEBI" id="CHEBI:33019"/>
        <dbReference type="ChEBI" id="CHEBI:37568"/>
        <dbReference type="ChEBI" id="CHEBI:63528"/>
        <dbReference type="EC" id="3.6.1.9"/>
    </reaction>
</comment>
<dbReference type="InterPro" id="IPR029001">
    <property type="entry name" value="ITPase-like_fam"/>
</dbReference>
<dbReference type="Gene3D" id="3.90.950.10">
    <property type="match status" value="1"/>
</dbReference>
<dbReference type="NCBIfam" id="TIGR00172">
    <property type="entry name" value="maf"/>
    <property type="match status" value="1"/>
</dbReference>
<protein>
    <recommendedName>
        <fullName evidence="6">dTTP/UTP pyrophosphatase</fullName>
        <shortName evidence="6">dTTPase/UTPase</shortName>
        <ecNumber evidence="6">3.6.1.9</ecNumber>
    </recommendedName>
    <alternativeName>
        <fullName evidence="6">Nucleoside triphosphate pyrophosphatase</fullName>
    </alternativeName>
    <alternativeName>
        <fullName evidence="6">Nucleotide pyrophosphatase</fullName>
        <shortName evidence="6">Nucleotide PPase</shortName>
    </alternativeName>
</protein>
<comment type="subcellular location">
    <subcellularLocation>
        <location evidence="2 6">Cytoplasm</location>
    </subcellularLocation>
</comment>
<feature type="site" description="Important for substrate specificity" evidence="6">
    <location>
        <position position="21"/>
    </location>
</feature>
<evidence type="ECO:0000256" key="3">
    <source>
        <dbReference type="ARBA" id="ARBA00022490"/>
    </source>
</evidence>
<keyword evidence="4 6" id="KW-0378">Hydrolase</keyword>
<name>A0A841TC62_9BACL</name>
<keyword evidence="5 6" id="KW-0546">Nucleotide metabolism</keyword>
<evidence type="ECO:0000313" key="8">
    <source>
        <dbReference type="Proteomes" id="UP000574133"/>
    </source>
</evidence>
<evidence type="ECO:0000256" key="5">
    <source>
        <dbReference type="ARBA" id="ARBA00023080"/>
    </source>
</evidence>
<evidence type="ECO:0000256" key="1">
    <source>
        <dbReference type="ARBA" id="ARBA00001968"/>
    </source>
</evidence>
<dbReference type="PANTHER" id="PTHR43213:SF5">
    <property type="entry name" value="BIFUNCTIONAL DTTP_UTP PYROPHOSPHATASE_METHYLTRANSFERASE PROTEIN-RELATED"/>
    <property type="match status" value="1"/>
</dbReference>
<dbReference type="AlphaFoldDB" id="A0A841TC62"/>
<comment type="cofactor">
    <cofactor evidence="1 6">
        <name>a divalent metal cation</name>
        <dbReference type="ChEBI" id="CHEBI:60240"/>
    </cofactor>
</comment>
<comment type="caution">
    <text evidence="7">The sequence shown here is derived from an EMBL/GenBank/DDBJ whole genome shotgun (WGS) entry which is preliminary data.</text>
</comment>
<dbReference type="PANTHER" id="PTHR43213">
    <property type="entry name" value="BIFUNCTIONAL DTTP/UTP PYROPHOSPHATASE/METHYLTRANSFERASE PROTEIN-RELATED"/>
    <property type="match status" value="1"/>
</dbReference>
<feature type="site" description="Important for substrate specificity" evidence="6">
    <location>
        <position position="169"/>
    </location>
</feature>
<organism evidence="7 8">
    <name type="scientific">Cohnella lubricantis</name>
    <dbReference type="NCBI Taxonomy" id="2163172"/>
    <lineage>
        <taxon>Bacteria</taxon>
        <taxon>Bacillati</taxon>
        <taxon>Bacillota</taxon>
        <taxon>Bacilli</taxon>
        <taxon>Bacillales</taxon>
        <taxon>Paenibacillaceae</taxon>
        <taxon>Cohnella</taxon>
    </lineage>
</organism>
<dbReference type="GO" id="GO:0009117">
    <property type="term" value="P:nucleotide metabolic process"/>
    <property type="evidence" value="ECO:0007669"/>
    <property type="project" value="UniProtKB-KW"/>
</dbReference>
<sequence length="206" mass="21907">MAATSNSLSPITLVLASSSPRRRELIATLGLPVHIKPSDADESTPPDWTPALVVEQLSLRKAQAVAAALEPAEGKRRIVIGSDTIVALAGEIMGKPKDAEDAKRMLRLLSGRTHEVYTGVTCMEAGSGGRTATSHRVTRVQFRSLTEAQIDRYVATGEPMDKAGAYGIQDKGALLVEAIEGCFFTVVGLPLSLLAQMLEPFGVELP</sequence>
<dbReference type="SUPFAM" id="SSF52972">
    <property type="entry name" value="ITPase-like"/>
    <property type="match status" value="1"/>
</dbReference>
<evidence type="ECO:0000256" key="6">
    <source>
        <dbReference type="HAMAP-Rule" id="MF_00528"/>
    </source>
</evidence>
<feature type="active site" description="Proton acceptor" evidence="6">
    <location>
        <position position="83"/>
    </location>
</feature>
<dbReference type="Proteomes" id="UP000574133">
    <property type="component" value="Unassembled WGS sequence"/>
</dbReference>
<dbReference type="EC" id="3.6.1.9" evidence="6"/>
<dbReference type="FunFam" id="3.90.950.10:FF:000005">
    <property type="entry name" value="7-methyl-GTP pyrophosphatase"/>
    <property type="match status" value="1"/>
</dbReference>
<reference evidence="7 8" key="1">
    <citation type="submission" date="2020-08" db="EMBL/GenBank/DDBJ databases">
        <title>Cohnella phylogeny.</title>
        <authorList>
            <person name="Dunlap C."/>
        </authorList>
    </citation>
    <scope>NUCLEOTIDE SEQUENCE [LARGE SCALE GENOMIC DNA]</scope>
    <source>
        <strain evidence="7 8">DSM 103658</strain>
    </source>
</reference>
<evidence type="ECO:0000313" key="7">
    <source>
        <dbReference type="EMBL" id="MBB6677609.1"/>
    </source>
</evidence>
<accession>A0A841TC62</accession>
<keyword evidence="8" id="KW-1185">Reference proteome</keyword>
<feature type="site" description="Important for substrate specificity" evidence="6">
    <location>
        <position position="84"/>
    </location>
</feature>
<gene>
    <name evidence="7" type="primary">maf</name>
    <name evidence="7" type="ORF">H4Q31_09755</name>
</gene>
<dbReference type="PIRSF" id="PIRSF006305">
    <property type="entry name" value="Maf"/>
    <property type="match status" value="1"/>
</dbReference>
<proteinExistence type="inferred from homology"/>
<dbReference type="EMBL" id="JACJVN010000033">
    <property type="protein sequence ID" value="MBB6677609.1"/>
    <property type="molecule type" value="Genomic_DNA"/>
</dbReference>
<dbReference type="GO" id="GO:0005737">
    <property type="term" value="C:cytoplasm"/>
    <property type="evidence" value="ECO:0007669"/>
    <property type="project" value="UniProtKB-SubCell"/>
</dbReference>
<dbReference type="Pfam" id="PF02545">
    <property type="entry name" value="Maf"/>
    <property type="match status" value="1"/>
</dbReference>
<dbReference type="CDD" id="cd00555">
    <property type="entry name" value="Maf"/>
    <property type="match status" value="1"/>
</dbReference>